<proteinExistence type="predicted"/>
<keyword evidence="2" id="KW-1185">Reference proteome</keyword>
<protein>
    <submittedName>
        <fullName evidence="1">Uncharacterized protein</fullName>
    </submittedName>
</protein>
<sequence length="39" mass="4309">MNHGGRTPPNESELREVTTLTAQRRSILAAIKQIEESSS</sequence>
<dbReference type="GeneID" id="22913779"/>
<gene>
    <name evidence="1" type="ORF">GNI_105950</name>
</gene>
<accession>A0A023B405</accession>
<evidence type="ECO:0000313" key="2">
    <source>
        <dbReference type="Proteomes" id="UP000019763"/>
    </source>
</evidence>
<dbReference type="VEuPathDB" id="CryptoDB:GNI_105950"/>
<organism evidence="1 2">
    <name type="scientific">Gregarina niphandrodes</name>
    <name type="common">Septate eugregarine</name>
    <dbReference type="NCBI Taxonomy" id="110365"/>
    <lineage>
        <taxon>Eukaryota</taxon>
        <taxon>Sar</taxon>
        <taxon>Alveolata</taxon>
        <taxon>Apicomplexa</taxon>
        <taxon>Conoidasida</taxon>
        <taxon>Gregarinasina</taxon>
        <taxon>Eugregarinorida</taxon>
        <taxon>Gregarinidae</taxon>
        <taxon>Gregarina</taxon>
    </lineage>
</organism>
<comment type="caution">
    <text evidence="1">The sequence shown here is derived from an EMBL/GenBank/DDBJ whole genome shotgun (WGS) entry which is preliminary data.</text>
</comment>
<dbReference type="RefSeq" id="XP_011131359.1">
    <property type="nucleotide sequence ID" value="XM_011133057.1"/>
</dbReference>
<reference evidence="1" key="1">
    <citation type="submission" date="2013-12" db="EMBL/GenBank/DDBJ databases">
        <authorList>
            <person name="Omoto C.K."/>
            <person name="Sibley D."/>
            <person name="Venepally P."/>
            <person name="Hadjithomas M."/>
            <person name="Karamycheva S."/>
            <person name="Brunk B."/>
            <person name="Roos D."/>
            <person name="Caler E."/>
            <person name="Lorenzi H."/>
        </authorList>
    </citation>
    <scope>NUCLEOTIDE SEQUENCE</scope>
</reference>
<dbReference type="Proteomes" id="UP000019763">
    <property type="component" value="Unassembled WGS sequence"/>
</dbReference>
<dbReference type="AlphaFoldDB" id="A0A023B405"/>
<name>A0A023B405_GRENI</name>
<dbReference type="EMBL" id="AFNH02000789">
    <property type="protein sequence ID" value="EZG56070.1"/>
    <property type="molecule type" value="Genomic_DNA"/>
</dbReference>
<evidence type="ECO:0000313" key="1">
    <source>
        <dbReference type="EMBL" id="EZG56070.1"/>
    </source>
</evidence>